<protein>
    <submittedName>
        <fullName evidence="2">Uncharacterized protein</fullName>
    </submittedName>
</protein>
<feature type="compositionally biased region" description="Low complexity" evidence="1">
    <location>
        <begin position="13"/>
        <end position="41"/>
    </location>
</feature>
<feature type="region of interest" description="Disordered" evidence="1">
    <location>
        <begin position="13"/>
        <end position="46"/>
    </location>
</feature>
<accession>A0A9N7VSH8</accession>
<gene>
    <name evidence="2" type="ORF">PLEPLA_LOCUS42229</name>
</gene>
<dbReference type="EMBL" id="CADEAL010004214">
    <property type="protein sequence ID" value="CAB1454463.1"/>
    <property type="molecule type" value="Genomic_DNA"/>
</dbReference>
<name>A0A9N7VSH8_PLEPL</name>
<proteinExistence type="predicted"/>
<evidence type="ECO:0000256" key="1">
    <source>
        <dbReference type="SAM" id="MobiDB-lite"/>
    </source>
</evidence>
<keyword evidence="3" id="KW-1185">Reference proteome</keyword>
<reference evidence="2" key="1">
    <citation type="submission" date="2020-03" db="EMBL/GenBank/DDBJ databases">
        <authorList>
            <person name="Weist P."/>
        </authorList>
    </citation>
    <scope>NUCLEOTIDE SEQUENCE</scope>
</reference>
<evidence type="ECO:0000313" key="3">
    <source>
        <dbReference type="Proteomes" id="UP001153269"/>
    </source>
</evidence>
<evidence type="ECO:0000313" key="2">
    <source>
        <dbReference type="EMBL" id="CAB1454463.1"/>
    </source>
</evidence>
<dbReference type="AlphaFoldDB" id="A0A9N7VSH8"/>
<sequence>MCPDRRPAGMYLSTSPLASFNSPSSPAASLASHHPPTLSLHPGPPHHHPVPPCFKMTASLHSPVGTREPLATCLHTGLVSAVEGMFAFVSAFLIVQHRPVSAA</sequence>
<organism evidence="2 3">
    <name type="scientific">Pleuronectes platessa</name>
    <name type="common">European plaice</name>
    <dbReference type="NCBI Taxonomy" id="8262"/>
    <lineage>
        <taxon>Eukaryota</taxon>
        <taxon>Metazoa</taxon>
        <taxon>Chordata</taxon>
        <taxon>Craniata</taxon>
        <taxon>Vertebrata</taxon>
        <taxon>Euteleostomi</taxon>
        <taxon>Actinopterygii</taxon>
        <taxon>Neopterygii</taxon>
        <taxon>Teleostei</taxon>
        <taxon>Neoteleostei</taxon>
        <taxon>Acanthomorphata</taxon>
        <taxon>Carangaria</taxon>
        <taxon>Pleuronectiformes</taxon>
        <taxon>Pleuronectoidei</taxon>
        <taxon>Pleuronectidae</taxon>
        <taxon>Pleuronectes</taxon>
    </lineage>
</organism>
<dbReference type="Proteomes" id="UP001153269">
    <property type="component" value="Unassembled WGS sequence"/>
</dbReference>
<comment type="caution">
    <text evidence="2">The sequence shown here is derived from an EMBL/GenBank/DDBJ whole genome shotgun (WGS) entry which is preliminary data.</text>
</comment>